<reference evidence="4" key="1">
    <citation type="journal article" date="2016" name="Proc. Natl. Acad. Sci. U.S.A.">
        <title>Chromosome-level assembly of Arabidopsis thaliana Ler reveals the extent of translocation and inversion polymorphisms.</title>
        <authorList>
            <person name="Zapata L."/>
            <person name="Ding J."/>
            <person name="Willing E.M."/>
            <person name="Hartwig B."/>
            <person name="Bezdan D."/>
            <person name="Jiao W.B."/>
            <person name="Patel V."/>
            <person name="Velikkakam James G."/>
            <person name="Koornneef M."/>
            <person name="Ossowski S."/>
            <person name="Schneeberger K."/>
        </authorList>
    </citation>
    <scope>NUCLEOTIDE SEQUENCE [LARGE SCALE GENOMIC DNA]</scope>
    <source>
        <strain evidence="4">cv. Landsberg erecta</strain>
    </source>
</reference>
<dbReference type="PANTHER" id="PTHR35758">
    <property type="entry name" value="TRANSMEMBRANE PROTEIN"/>
    <property type="match status" value="1"/>
</dbReference>
<dbReference type="Proteomes" id="UP000078284">
    <property type="component" value="Chromosome 5"/>
</dbReference>
<keyword evidence="1" id="KW-0472">Membrane</keyword>
<name>A0A178UEJ2_ARATH</name>
<sequence>METGSSSPMMGRFTTSRKLLAISLSVLAVLSPLYIDRLSEEDLEEEEELFSFMFSFSLLLLLLILAIALSLYSDPSLTRFDPYWIHRLCGSFGGLLVILILLVFVLICKASG</sequence>
<evidence type="ECO:0008006" key="5">
    <source>
        <dbReference type="Google" id="ProtNLM"/>
    </source>
</evidence>
<keyword evidence="1" id="KW-0812">Transmembrane</keyword>
<dbReference type="OMA" id="PYWIHRL"/>
<evidence type="ECO:0000313" key="2">
    <source>
        <dbReference type="Araport" id="AT5G21910"/>
    </source>
</evidence>
<dbReference type="EMBL" id="LUHQ01000005">
    <property type="protein sequence ID" value="OAO91091.1"/>
    <property type="molecule type" value="Genomic_DNA"/>
</dbReference>
<dbReference type="GeneID" id="832251"/>
<dbReference type="AlphaFoldDB" id="A0A178UEJ2"/>
<evidence type="ECO:0000256" key="1">
    <source>
        <dbReference type="SAM" id="Phobius"/>
    </source>
</evidence>
<dbReference type="ExpressionAtlas" id="A0A178UEJ2">
    <property type="expression patterns" value="baseline and differential"/>
</dbReference>
<proteinExistence type="predicted"/>
<dbReference type="SMR" id="A0A178UEJ2"/>
<dbReference type="PANTHER" id="PTHR35758:SF2">
    <property type="entry name" value="TRANSMEMBRANE PROTEIN"/>
    <property type="match status" value="1"/>
</dbReference>
<comment type="caution">
    <text evidence="3">The sequence shown here is derived from an EMBL/GenBank/DDBJ whole genome shotgun (WGS) entry which is preliminary data.</text>
</comment>
<protein>
    <recommendedName>
        <fullName evidence="5">Transmembrane protein</fullName>
    </recommendedName>
</protein>
<dbReference type="KEGG" id="ath:AT5G21910"/>
<evidence type="ECO:0000313" key="3">
    <source>
        <dbReference type="EMBL" id="OAO91091.1"/>
    </source>
</evidence>
<dbReference type="RefSeq" id="NP_680179.2">
    <property type="nucleotide sequence ID" value="NM_147874.2"/>
</dbReference>
<feature type="transmembrane region" description="Helical" evidence="1">
    <location>
        <begin position="84"/>
        <end position="107"/>
    </location>
</feature>
<accession>A0A178UEJ2</accession>
<organism evidence="3 4">
    <name type="scientific">Arabidopsis thaliana</name>
    <name type="common">Mouse-ear cress</name>
    <dbReference type="NCBI Taxonomy" id="3702"/>
    <lineage>
        <taxon>Eukaryota</taxon>
        <taxon>Viridiplantae</taxon>
        <taxon>Streptophyta</taxon>
        <taxon>Embryophyta</taxon>
        <taxon>Tracheophyta</taxon>
        <taxon>Spermatophyta</taxon>
        <taxon>Magnoliopsida</taxon>
        <taxon>eudicotyledons</taxon>
        <taxon>Gunneridae</taxon>
        <taxon>Pentapetalae</taxon>
        <taxon>rosids</taxon>
        <taxon>malvids</taxon>
        <taxon>Brassicales</taxon>
        <taxon>Brassicaceae</taxon>
        <taxon>Camelineae</taxon>
        <taxon>Arabidopsis</taxon>
    </lineage>
</organism>
<dbReference type="Araport" id="AT5G21910"/>
<gene>
    <name evidence="2" type="ordered locus">At5g21910</name>
    <name evidence="3" type="ordered locus">AXX17_At5g21230</name>
</gene>
<feature type="transmembrane region" description="Helical" evidence="1">
    <location>
        <begin position="51"/>
        <end position="72"/>
    </location>
</feature>
<evidence type="ECO:0000313" key="4">
    <source>
        <dbReference type="Proteomes" id="UP000078284"/>
    </source>
</evidence>
<keyword evidence="1" id="KW-1133">Transmembrane helix</keyword>